<dbReference type="InterPro" id="IPR004042">
    <property type="entry name" value="Intein_endonuc_central"/>
</dbReference>
<dbReference type="SUPFAM" id="SSF52540">
    <property type="entry name" value="P-loop containing nucleoside triphosphate hydrolases"/>
    <property type="match status" value="2"/>
</dbReference>
<organism evidence="3 6">
    <name type="scientific">Arthrobacter bambusae</name>
    <dbReference type="NCBI Taxonomy" id="1338426"/>
    <lineage>
        <taxon>Bacteria</taxon>
        <taxon>Bacillati</taxon>
        <taxon>Actinomycetota</taxon>
        <taxon>Actinomycetes</taxon>
        <taxon>Micrococcales</taxon>
        <taxon>Micrococcaceae</taxon>
        <taxon>Arthrobacter</taxon>
    </lineage>
</organism>
<dbReference type="InterPro" id="IPR036844">
    <property type="entry name" value="Hint_dom_sf"/>
</dbReference>
<sequence>MPHQQQAVDFIASRPASGVWLGVGSGKAQPLDAKILTPTGFIRMRQAEIGTEIITPSGDIAAIDGVFPQGRRPVYALRLHDGRVVEADEDHIWSVATDKHRENGTFVRRTTRQLLGDLQRKGGAPKWSIAQIAPVDLGKWSSSIDPWLLGVLLGDGGLTCGSPTLSMPDQQIVDLVTELLPSGVTPKKIGETDDYRLTISDERRSNPLLDELRRIGVWSHSAGTKSVPRDLLHSPVSDRLALLQGLLDTDGTPSGPGFDVVFKSEQLADDVRWLTHSLGGRASKGEKIISAGPYAGNVYHRVYGRLPNNLEPFRLARKRDARRPHNDGRRRSYDTLYTSISEITFRGYEETQCIRVDHPSHEYVTDGFVRTHNTITALSALQHIRPIGHILVIAPVAIARSTWLDEIEERGFTIRTRSLIVDERDRKLSKAARLERIRQVFTDPPTMYFINQDLISRSPDKRCKVCHGDGLKHRPCTSCQTGLVDQMPIQKINGTDGKLRDTIIWPFQTVIIDESQEFKSHSSNRFKGLKKVRPAITRFIELTGTPAPNGLEDLWSQIYLLDQGQALGATITEFRRRWFTPKMIPGTTTPAAWLPNTGAEEQIHKAISHLVMSAQNSTVVLPPLTIENVHVRLPAHLMDAYKAFKRELVIDVVNDASRRKAEQAYDLWIQQSPEPEAQVIRDHLATLTGSALADAYAKYKTSKVQDFLQDPDAQLIKTVIAENQAVLTSKLMQFASGTLYTADPDDPSTKGQYEILHDEKIQMAEYLIRNNGGDPVLVAYHFKSDREQLMLKLNKAGIKAEIFDGSREMTQRWSTKQIQVMLIHPASAGAGLNLQHGGSTMIWFTMPFSLKHYLQTNGRLFRTGQTKPVRIYQLITKGTQDERMPVVLQTKELTQDRLIQAVDVEQGLELALMDEIRDDLNDLWTTTRL</sequence>
<name>A0AAW8DHT8_9MICC</name>
<dbReference type="RefSeq" id="WP_306960626.1">
    <property type="nucleotide sequence ID" value="NZ_JAUSRG010000003.1"/>
</dbReference>
<dbReference type="SUPFAM" id="SSF51294">
    <property type="entry name" value="Hedgehog/intein (Hint) domain"/>
    <property type="match status" value="1"/>
</dbReference>
<keyword evidence="5" id="KW-1185">Reference proteome</keyword>
<dbReference type="Gene3D" id="3.40.50.300">
    <property type="entry name" value="P-loop containing nucleotide triphosphate hydrolases"/>
    <property type="match status" value="1"/>
</dbReference>
<evidence type="ECO:0000259" key="2">
    <source>
        <dbReference type="PROSITE" id="PS51192"/>
    </source>
</evidence>
<protein>
    <recommendedName>
        <fullName evidence="7">Helicase</fullName>
    </recommendedName>
</protein>
<evidence type="ECO:0000313" key="3">
    <source>
        <dbReference type="EMBL" id="MDP9904739.1"/>
    </source>
</evidence>
<dbReference type="GO" id="GO:0005524">
    <property type="term" value="F:ATP binding"/>
    <property type="evidence" value="ECO:0007669"/>
    <property type="project" value="InterPro"/>
</dbReference>
<dbReference type="PROSITE" id="PS51192">
    <property type="entry name" value="HELICASE_ATP_BIND_1"/>
    <property type="match status" value="1"/>
</dbReference>
<comment type="caution">
    <text evidence="3">The sequence shown here is derived from an EMBL/GenBank/DDBJ whole genome shotgun (WGS) entry which is preliminary data.</text>
</comment>
<dbReference type="Gene3D" id="3.10.28.10">
    <property type="entry name" value="Homing endonucleases"/>
    <property type="match status" value="1"/>
</dbReference>
<dbReference type="Proteomes" id="UP001230951">
    <property type="component" value="Unassembled WGS sequence"/>
</dbReference>
<feature type="domain" description="DOD-type homing endonuclease" evidence="1">
    <location>
        <begin position="148"/>
        <end position="280"/>
    </location>
</feature>
<evidence type="ECO:0000259" key="1">
    <source>
        <dbReference type="PROSITE" id="PS50819"/>
    </source>
</evidence>
<dbReference type="InterPro" id="IPR000330">
    <property type="entry name" value="SNF2_N"/>
</dbReference>
<dbReference type="InterPro" id="IPR014001">
    <property type="entry name" value="Helicase_ATP-bd"/>
</dbReference>
<dbReference type="Gene3D" id="3.40.50.10810">
    <property type="entry name" value="Tandem AAA-ATPase domain"/>
    <property type="match status" value="1"/>
</dbReference>
<dbReference type="InterPro" id="IPR038718">
    <property type="entry name" value="SNF2-like_sf"/>
</dbReference>
<dbReference type="PRINTS" id="PR00379">
    <property type="entry name" value="INTEIN"/>
</dbReference>
<evidence type="ECO:0008006" key="7">
    <source>
        <dbReference type="Google" id="ProtNLM"/>
    </source>
</evidence>
<dbReference type="EMBL" id="JAUSTF010000004">
    <property type="protein sequence ID" value="MDQ0180832.1"/>
    <property type="molecule type" value="Genomic_DNA"/>
</dbReference>
<dbReference type="GO" id="GO:0016539">
    <property type="term" value="P:intein-mediated protein splicing"/>
    <property type="evidence" value="ECO:0007669"/>
    <property type="project" value="InterPro"/>
</dbReference>
<reference evidence="3 5" key="1">
    <citation type="submission" date="2023-07" db="EMBL/GenBank/DDBJ databases">
        <title>Sorghum-associated microbial communities from plants grown in Nebraska, USA.</title>
        <authorList>
            <person name="Schachtman D."/>
        </authorList>
    </citation>
    <scope>NUCLEOTIDE SEQUENCE</scope>
    <source>
        <strain evidence="3">DS1006</strain>
        <strain evidence="4 5">DS1016</strain>
    </source>
</reference>
<accession>A0AAW8DHT8</accession>
<evidence type="ECO:0000313" key="5">
    <source>
        <dbReference type="Proteomes" id="UP001230951"/>
    </source>
</evidence>
<dbReference type="Pfam" id="PF00271">
    <property type="entry name" value="Helicase_C"/>
    <property type="match status" value="1"/>
</dbReference>
<dbReference type="Proteomes" id="UP001242995">
    <property type="component" value="Unassembled WGS sequence"/>
</dbReference>
<dbReference type="InterPro" id="IPR006142">
    <property type="entry name" value="INTEIN"/>
</dbReference>
<gene>
    <name evidence="3" type="ORF">J2S90_001694</name>
    <name evidence="4" type="ORF">J2S93_002259</name>
</gene>
<evidence type="ECO:0000313" key="6">
    <source>
        <dbReference type="Proteomes" id="UP001242995"/>
    </source>
</evidence>
<dbReference type="PROSITE" id="PS50819">
    <property type="entry name" value="INTEIN_ENDONUCLEASE"/>
    <property type="match status" value="1"/>
</dbReference>
<dbReference type="SUPFAM" id="SSF55608">
    <property type="entry name" value="Homing endonucleases"/>
    <property type="match status" value="1"/>
</dbReference>
<proteinExistence type="predicted"/>
<dbReference type="EMBL" id="JAUSRG010000003">
    <property type="protein sequence ID" value="MDP9904739.1"/>
    <property type="molecule type" value="Genomic_DNA"/>
</dbReference>
<dbReference type="InterPro" id="IPR027434">
    <property type="entry name" value="Homing_endonucl"/>
</dbReference>
<dbReference type="InterPro" id="IPR001650">
    <property type="entry name" value="Helicase_C-like"/>
</dbReference>
<dbReference type="InterPro" id="IPR027417">
    <property type="entry name" value="P-loop_NTPase"/>
</dbReference>
<dbReference type="AlphaFoldDB" id="A0AAW8DHT8"/>
<dbReference type="GO" id="GO:0004519">
    <property type="term" value="F:endonuclease activity"/>
    <property type="evidence" value="ECO:0007669"/>
    <property type="project" value="InterPro"/>
</dbReference>
<feature type="domain" description="Helicase ATP-binding" evidence="2">
    <location>
        <begin position="494"/>
        <end position="564"/>
    </location>
</feature>
<dbReference type="PANTHER" id="PTHR10799">
    <property type="entry name" value="SNF2/RAD54 HELICASE FAMILY"/>
    <property type="match status" value="1"/>
</dbReference>
<evidence type="ECO:0000313" key="4">
    <source>
        <dbReference type="EMBL" id="MDQ0180832.1"/>
    </source>
</evidence>
<dbReference type="Pfam" id="PF00176">
    <property type="entry name" value="SNF2-rel_dom"/>
    <property type="match status" value="1"/>
</dbReference>